<evidence type="ECO:0000256" key="1">
    <source>
        <dbReference type="ARBA" id="ARBA00004141"/>
    </source>
</evidence>
<feature type="transmembrane region" description="Helical" evidence="8">
    <location>
        <begin position="31"/>
        <end position="52"/>
    </location>
</feature>
<dbReference type="Gene3D" id="1.10.4160.10">
    <property type="entry name" value="Hydantoin permease"/>
    <property type="match status" value="1"/>
</dbReference>
<keyword evidence="4 8" id="KW-0812">Transmembrane</keyword>
<dbReference type="GO" id="GO:0015209">
    <property type="term" value="F:cytosine transmembrane transporter activity"/>
    <property type="evidence" value="ECO:0007669"/>
    <property type="project" value="InterPro"/>
</dbReference>
<name>A0A0M9VKM9_9MICO</name>
<dbReference type="AlphaFoldDB" id="A0A0M9VKM9"/>
<keyword evidence="10" id="KW-1185">Reference proteome</keyword>
<dbReference type="Proteomes" id="UP000037737">
    <property type="component" value="Unassembled WGS sequence"/>
</dbReference>
<feature type="transmembrane region" description="Helical" evidence="8">
    <location>
        <begin position="169"/>
        <end position="191"/>
    </location>
</feature>
<reference evidence="9" key="1">
    <citation type="submission" date="2015-04" db="EMBL/GenBank/DDBJ databases">
        <title>Complete genome sequence of Microbacterium chocolatum SIT 101, a bacterium enantioselectively hydrolyzing mesomeric diesters.</title>
        <authorList>
            <person name="Li X."/>
            <person name="Xu Y."/>
        </authorList>
    </citation>
    <scope>NUCLEOTIDE SEQUENCE [LARGE SCALE GENOMIC DNA]</scope>
    <source>
        <strain evidence="9">SIT 101</strain>
    </source>
</reference>
<dbReference type="InterPro" id="IPR026030">
    <property type="entry name" value="Pur-cyt_permease_Fcy2/21/22"/>
</dbReference>
<sequence length="474" mass="49871">MSLYSRLETRLQSNADDAGPVRGTSSTGRILMIWLAANLVVTTLLTGTLFVPDVSYPLVIGLIVAGTVLGAGVLVTIGAIGTRTGLPTMALTRGPFGIRGSLLAVAANVVILMGWSWVQAMLAGIALNFLVATLTGFSSPVLFAVLCQTIVVILAVFGHAGVARVEPWFAAAILALAAYIFIVAFITYAPADFASLAAPTEPFYTPGLAFDVVLATAISWTVLSADFNRFARSPRRGVIGSGIGYTLSTVIAMTLGATAIGYVALQGLEVIPFDPVTIIEPFGAPLAVAIFLSVMATNTMVVYGMVTSVVNALPGKRVRFLPTALVLGVISVIGATFFGLLDQFTTFLVTISALFAPVFAIMIVDYYVIRRGRYGADILSARGGSFWYTGGVNVWAVLSWVVGATSAYVWAYVWPLPFGATVPAFILTFVVYLLASLPRRSAEPFGPAVHLADAVDEASGSEPEPGPRRAAKRA</sequence>
<evidence type="ECO:0000256" key="6">
    <source>
        <dbReference type="ARBA" id="ARBA00023136"/>
    </source>
</evidence>
<evidence type="ECO:0000313" key="9">
    <source>
        <dbReference type="EMBL" id="KOS10193.1"/>
    </source>
</evidence>
<comment type="similarity">
    <text evidence="2 7">Belongs to the purine-cytosine permease (2.A.39) family.</text>
</comment>
<evidence type="ECO:0000256" key="5">
    <source>
        <dbReference type="ARBA" id="ARBA00022989"/>
    </source>
</evidence>
<evidence type="ECO:0000313" key="10">
    <source>
        <dbReference type="Proteomes" id="UP000037737"/>
    </source>
</evidence>
<feature type="transmembrane region" description="Helical" evidence="8">
    <location>
        <begin position="102"/>
        <end position="131"/>
    </location>
</feature>
<dbReference type="InterPro" id="IPR001248">
    <property type="entry name" value="Pur-cyt_permease"/>
</dbReference>
<evidence type="ECO:0000256" key="8">
    <source>
        <dbReference type="SAM" id="Phobius"/>
    </source>
</evidence>
<gene>
    <name evidence="9" type="ORF">XI38_11885</name>
</gene>
<feature type="transmembrane region" description="Helical" evidence="8">
    <location>
        <begin position="318"/>
        <end position="341"/>
    </location>
</feature>
<feature type="transmembrane region" description="Helical" evidence="8">
    <location>
        <begin position="58"/>
        <end position="81"/>
    </location>
</feature>
<feature type="transmembrane region" description="Helical" evidence="8">
    <location>
        <begin position="416"/>
        <end position="435"/>
    </location>
</feature>
<feature type="transmembrane region" description="Helical" evidence="8">
    <location>
        <begin position="243"/>
        <end position="265"/>
    </location>
</feature>
<dbReference type="OrthoDB" id="3169878at2"/>
<dbReference type="Pfam" id="PF02133">
    <property type="entry name" value="Transp_cyt_pur"/>
    <property type="match status" value="1"/>
</dbReference>
<proteinExistence type="inferred from homology"/>
<organism evidence="9 10">
    <name type="scientific">Microbacterium aurantiacum</name>
    <dbReference type="NCBI Taxonomy" id="162393"/>
    <lineage>
        <taxon>Bacteria</taxon>
        <taxon>Bacillati</taxon>
        <taxon>Actinomycetota</taxon>
        <taxon>Actinomycetes</taxon>
        <taxon>Micrococcales</taxon>
        <taxon>Microbacteriaceae</taxon>
        <taxon>Microbacterium</taxon>
    </lineage>
</organism>
<keyword evidence="5 8" id="KW-1133">Transmembrane helix</keyword>
<keyword evidence="6 7" id="KW-0472">Membrane</keyword>
<comment type="subcellular location">
    <subcellularLocation>
        <location evidence="1">Membrane</location>
        <topology evidence="1">Multi-pass membrane protein</topology>
    </subcellularLocation>
</comment>
<protein>
    <submittedName>
        <fullName evidence="9">Purine-cytosine transporter</fullName>
    </submittedName>
</protein>
<feature type="transmembrane region" description="Helical" evidence="8">
    <location>
        <begin position="137"/>
        <end position="157"/>
    </location>
</feature>
<keyword evidence="3 7" id="KW-0813">Transport</keyword>
<dbReference type="GO" id="GO:0005886">
    <property type="term" value="C:plasma membrane"/>
    <property type="evidence" value="ECO:0007669"/>
    <property type="project" value="TreeGrafter"/>
</dbReference>
<feature type="transmembrane region" description="Helical" evidence="8">
    <location>
        <begin position="203"/>
        <end position="223"/>
    </location>
</feature>
<evidence type="ECO:0000256" key="2">
    <source>
        <dbReference type="ARBA" id="ARBA00008974"/>
    </source>
</evidence>
<feature type="transmembrane region" description="Helical" evidence="8">
    <location>
        <begin position="347"/>
        <end position="369"/>
    </location>
</feature>
<feature type="transmembrane region" description="Helical" evidence="8">
    <location>
        <begin position="390"/>
        <end position="410"/>
    </location>
</feature>
<dbReference type="PANTHER" id="PTHR30569:SF0">
    <property type="entry name" value="CYTOSINE PERMEASE"/>
    <property type="match status" value="1"/>
</dbReference>
<evidence type="ECO:0000256" key="4">
    <source>
        <dbReference type="ARBA" id="ARBA00022692"/>
    </source>
</evidence>
<dbReference type="PATRIC" id="fig|84292.3.peg.2414"/>
<comment type="caution">
    <text evidence="9">The sequence shown here is derived from an EMBL/GenBank/DDBJ whole genome shotgun (WGS) entry which is preliminary data.</text>
</comment>
<evidence type="ECO:0000256" key="3">
    <source>
        <dbReference type="ARBA" id="ARBA00022448"/>
    </source>
</evidence>
<feature type="transmembrane region" description="Helical" evidence="8">
    <location>
        <begin position="285"/>
        <end position="306"/>
    </location>
</feature>
<dbReference type="PIRSF" id="PIRSF002744">
    <property type="entry name" value="Pur-cyt_permease"/>
    <property type="match status" value="1"/>
</dbReference>
<dbReference type="PANTHER" id="PTHR30569">
    <property type="entry name" value="CYTOSINE TRANSPORTER CODB"/>
    <property type="match status" value="1"/>
</dbReference>
<dbReference type="EMBL" id="LAVO01000012">
    <property type="protein sequence ID" value="KOS10193.1"/>
    <property type="molecule type" value="Genomic_DNA"/>
</dbReference>
<dbReference type="InterPro" id="IPR030191">
    <property type="entry name" value="CodB"/>
</dbReference>
<accession>A0A0M9VKM9</accession>
<dbReference type="KEGG" id="mcw:A8L33_06605"/>
<evidence type="ECO:0000256" key="7">
    <source>
        <dbReference type="PIRNR" id="PIRNR002744"/>
    </source>
</evidence>